<organism evidence="1">
    <name type="scientific">marine sediment metagenome</name>
    <dbReference type="NCBI Taxonomy" id="412755"/>
    <lineage>
        <taxon>unclassified sequences</taxon>
        <taxon>metagenomes</taxon>
        <taxon>ecological metagenomes</taxon>
    </lineage>
</organism>
<dbReference type="AlphaFoldDB" id="A0A0F9AXM8"/>
<proteinExistence type="predicted"/>
<reference evidence="1" key="1">
    <citation type="journal article" date="2015" name="Nature">
        <title>Complex archaea that bridge the gap between prokaryotes and eukaryotes.</title>
        <authorList>
            <person name="Spang A."/>
            <person name="Saw J.H."/>
            <person name="Jorgensen S.L."/>
            <person name="Zaremba-Niedzwiedzka K."/>
            <person name="Martijn J."/>
            <person name="Lind A.E."/>
            <person name="van Eijk R."/>
            <person name="Schleper C."/>
            <person name="Guy L."/>
            <person name="Ettema T.J."/>
        </authorList>
    </citation>
    <scope>NUCLEOTIDE SEQUENCE</scope>
</reference>
<dbReference type="EMBL" id="LAZR01043764">
    <property type="protein sequence ID" value="KKL06302.1"/>
    <property type="molecule type" value="Genomic_DNA"/>
</dbReference>
<accession>A0A0F9AXM8</accession>
<comment type="caution">
    <text evidence="1">The sequence shown here is derived from an EMBL/GenBank/DDBJ whole genome shotgun (WGS) entry which is preliminary data.</text>
</comment>
<name>A0A0F9AXM8_9ZZZZ</name>
<gene>
    <name evidence="1" type="ORF">LCGC14_2597390</name>
</gene>
<evidence type="ECO:0000313" key="1">
    <source>
        <dbReference type="EMBL" id="KKL06302.1"/>
    </source>
</evidence>
<sequence length="145" mass="15916">MKKELFLIFIVLILFSITNVFAFNFEDSDYGLTREEDAVITFNNNTGAVNSSENWVTTTLGTLNDANDTHFNNEAGALAIDQSWLSAFGNAIWCALTGCTMSGDINMGDNDVLNVNNITLGDSIKDTNSDSRMYFNVNGTFIIEG</sequence>
<protein>
    <submittedName>
        <fullName evidence="1">Uncharacterized protein</fullName>
    </submittedName>
</protein>